<keyword evidence="7 8" id="KW-0862">Zinc</keyword>
<evidence type="ECO:0000313" key="10">
    <source>
        <dbReference type="Proteomes" id="UP000433788"/>
    </source>
</evidence>
<dbReference type="InterPro" id="IPR023091">
    <property type="entry name" value="MetalPrtase_cat_dom_sf_prd"/>
</dbReference>
<comment type="similarity">
    <text evidence="1 8">Belongs to the endoribonuclease YbeY family.</text>
</comment>
<dbReference type="InterPro" id="IPR002036">
    <property type="entry name" value="YbeY"/>
</dbReference>
<keyword evidence="3 8" id="KW-0540">Nuclease</keyword>
<dbReference type="Pfam" id="PF02130">
    <property type="entry name" value="YbeY"/>
    <property type="match status" value="1"/>
</dbReference>
<dbReference type="GO" id="GO:0008270">
    <property type="term" value="F:zinc ion binding"/>
    <property type="evidence" value="ECO:0007669"/>
    <property type="project" value="UniProtKB-UniRule"/>
</dbReference>
<feature type="binding site" evidence="8">
    <location>
        <position position="118"/>
    </location>
    <ligand>
        <name>Zn(2+)</name>
        <dbReference type="ChEBI" id="CHEBI:29105"/>
        <note>catalytic</note>
    </ligand>
</feature>
<comment type="subcellular location">
    <subcellularLocation>
        <location evidence="8">Cytoplasm</location>
    </subcellularLocation>
</comment>
<comment type="caution">
    <text evidence="9">The sequence shown here is derived from an EMBL/GenBank/DDBJ whole genome shotgun (WGS) entry which is preliminary data.</text>
</comment>
<dbReference type="RefSeq" id="WP_153719642.1">
    <property type="nucleotide sequence ID" value="NZ_WJPP01000004.1"/>
</dbReference>
<keyword evidence="10" id="KW-1185">Reference proteome</keyword>
<dbReference type="NCBIfam" id="TIGR00043">
    <property type="entry name" value="rRNA maturation RNase YbeY"/>
    <property type="match status" value="1"/>
</dbReference>
<comment type="function">
    <text evidence="8">Single strand-specific metallo-endoribonuclease involved in late-stage 70S ribosome quality control and in maturation of the 3' terminus of the 16S rRNA.</text>
</comment>
<dbReference type="GO" id="GO:0005737">
    <property type="term" value="C:cytoplasm"/>
    <property type="evidence" value="ECO:0007669"/>
    <property type="project" value="UniProtKB-SubCell"/>
</dbReference>
<dbReference type="SUPFAM" id="SSF55486">
    <property type="entry name" value="Metalloproteases ('zincins'), catalytic domain"/>
    <property type="match status" value="1"/>
</dbReference>
<evidence type="ECO:0000256" key="8">
    <source>
        <dbReference type="HAMAP-Rule" id="MF_00009"/>
    </source>
</evidence>
<evidence type="ECO:0000313" key="9">
    <source>
        <dbReference type="EMBL" id="MRH78582.1"/>
    </source>
</evidence>
<dbReference type="PROSITE" id="PS01306">
    <property type="entry name" value="UPF0054"/>
    <property type="match status" value="1"/>
</dbReference>
<keyword evidence="5 8" id="KW-0255">Endonuclease</keyword>
<proteinExistence type="inferred from homology"/>
<accession>A0A6N7QRF6</accession>
<dbReference type="GO" id="GO:0004222">
    <property type="term" value="F:metalloendopeptidase activity"/>
    <property type="evidence" value="ECO:0007669"/>
    <property type="project" value="InterPro"/>
</dbReference>
<feature type="binding site" evidence="8">
    <location>
        <position position="124"/>
    </location>
    <ligand>
        <name>Zn(2+)</name>
        <dbReference type="ChEBI" id="CHEBI:29105"/>
        <note>catalytic</note>
    </ligand>
</feature>
<comment type="cofactor">
    <cofactor evidence="8">
        <name>Zn(2+)</name>
        <dbReference type="ChEBI" id="CHEBI:29105"/>
    </cofactor>
    <text evidence="8">Binds 1 zinc ion.</text>
</comment>
<dbReference type="Gene3D" id="3.40.390.30">
    <property type="entry name" value="Metalloproteases ('zincins'), catalytic domain"/>
    <property type="match status" value="1"/>
</dbReference>
<dbReference type="HAMAP" id="MF_00009">
    <property type="entry name" value="Endoribonucl_YbeY"/>
    <property type="match status" value="1"/>
</dbReference>
<dbReference type="GO" id="GO:0006364">
    <property type="term" value="P:rRNA processing"/>
    <property type="evidence" value="ECO:0007669"/>
    <property type="project" value="UniProtKB-UniRule"/>
</dbReference>
<sequence length="151" mass="16701">MTGVNPDLTIQRATHLPTPSDADFEEWVAAALESAPVAHELVVRLVDEAESQALNDQYRGQDRPTNVLSFPTDLPPDIDLSLLGDIVICAPVVEREAIEQKKAPKAHWAHLTIHGVLHLLGYDHQDDQEAKRMETIECAILSSLGYANPYE</sequence>
<name>A0A6N7QRF6_9GAMM</name>
<dbReference type="EMBL" id="WJPP01000004">
    <property type="protein sequence ID" value="MRH78582.1"/>
    <property type="molecule type" value="Genomic_DNA"/>
</dbReference>
<dbReference type="AlphaFoldDB" id="A0A6N7QRF6"/>
<keyword evidence="8" id="KW-0698">rRNA processing</keyword>
<dbReference type="GO" id="GO:0004521">
    <property type="term" value="F:RNA endonuclease activity"/>
    <property type="evidence" value="ECO:0007669"/>
    <property type="project" value="UniProtKB-UniRule"/>
</dbReference>
<protein>
    <recommendedName>
        <fullName evidence="8">Endoribonuclease YbeY</fullName>
        <ecNumber evidence="8">3.1.-.-</ecNumber>
    </recommendedName>
</protein>
<keyword evidence="6 8" id="KW-0378">Hydrolase</keyword>
<feature type="binding site" evidence="8">
    <location>
        <position position="114"/>
    </location>
    <ligand>
        <name>Zn(2+)</name>
        <dbReference type="ChEBI" id="CHEBI:29105"/>
        <note>catalytic</note>
    </ligand>
</feature>
<keyword evidence="2 8" id="KW-0690">Ribosome biogenesis</keyword>
<keyword evidence="4 8" id="KW-0479">Metal-binding</keyword>
<evidence type="ECO:0000256" key="7">
    <source>
        <dbReference type="ARBA" id="ARBA00022833"/>
    </source>
</evidence>
<evidence type="ECO:0000256" key="1">
    <source>
        <dbReference type="ARBA" id="ARBA00010875"/>
    </source>
</evidence>
<evidence type="ECO:0000256" key="5">
    <source>
        <dbReference type="ARBA" id="ARBA00022759"/>
    </source>
</evidence>
<dbReference type="InterPro" id="IPR020549">
    <property type="entry name" value="YbeY_CS"/>
</dbReference>
<dbReference type="PANTHER" id="PTHR46986:SF1">
    <property type="entry name" value="ENDORIBONUCLEASE YBEY, CHLOROPLASTIC"/>
    <property type="match status" value="1"/>
</dbReference>
<keyword evidence="8" id="KW-0963">Cytoplasm</keyword>
<evidence type="ECO:0000256" key="4">
    <source>
        <dbReference type="ARBA" id="ARBA00022723"/>
    </source>
</evidence>
<dbReference type="Proteomes" id="UP000433788">
    <property type="component" value="Unassembled WGS sequence"/>
</dbReference>
<evidence type="ECO:0000256" key="6">
    <source>
        <dbReference type="ARBA" id="ARBA00022801"/>
    </source>
</evidence>
<dbReference type="PANTHER" id="PTHR46986">
    <property type="entry name" value="ENDORIBONUCLEASE YBEY, CHLOROPLASTIC"/>
    <property type="match status" value="1"/>
</dbReference>
<gene>
    <name evidence="8 9" type="primary">ybeY</name>
    <name evidence="9" type="ORF">GH984_07665</name>
</gene>
<reference evidence="9 10" key="1">
    <citation type="submission" date="2019-11" db="EMBL/GenBank/DDBJ databases">
        <authorList>
            <person name="Zhang X.Y."/>
        </authorList>
    </citation>
    <scope>NUCLEOTIDE SEQUENCE [LARGE SCALE GENOMIC DNA]</scope>
    <source>
        <strain evidence="9 10">C176</strain>
    </source>
</reference>
<dbReference type="EC" id="3.1.-.-" evidence="8"/>
<evidence type="ECO:0000256" key="2">
    <source>
        <dbReference type="ARBA" id="ARBA00022517"/>
    </source>
</evidence>
<organism evidence="9 10">
    <name type="scientific">Spiribacter salilacus</name>
    <dbReference type="NCBI Taxonomy" id="2664894"/>
    <lineage>
        <taxon>Bacteria</taxon>
        <taxon>Pseudomonadati</taxon>
        <taxon>Pseudomonadota</taxon>
        <taxon>Gammaproteobacteria</taxon>
        <taxon>Chromatiales</taxon>
        <taxon>Ectothiorhodospiraceae</taxon>
        <taxon>Spiribacter</taxon>
    </lineage>
</organism>
<evidence type="ECO:0000256" key="3">
    <source>
        <dbReference type="ARBA" id="ARBA00022722"/>
    </source>
</evidence>